<name>A0ABT8TI35_9GAMM</name>
<protein>
    <submittedName>
        <fullName evidence="1">Uncharacterized protein</fullName>
    </submittedName>
</protein>
<accession>A0ABT8TI35</accession>
<gene>
    <name evidence="1" type="ORF">QWI16_16385</name>
</gene>
<evidence type="ECO:0000313" key="2">
    <source>
        <dbReference type="Proteomes" id="UP001168380"/>
    </source>
</evidence>
<proteinExistence type="predicted"/>
<dbReference type="Proteomes" id="UP001168380">
    <property type="component" value="Unassembled WGS sequence"/>
</dbReference>
<reference evidence="1" key="1">
    <citation type="submission" date="2023-07" db="EMBL/GenBank/DDBJ databases">
        <title>Gilvimarinus algae sp. nov., isolated from the surface of Kelp.</title>
        <authorList>
            <person name="Sun Y.Y."/>
            <person name="Gong Y."/>
            <person name="Du Z.J."/>
        </authorList>
    </citation>
    <scope>NUCLEOTIDE SEQUENCE</scope>
    <source>
        <strain evidence="1">SDUM040014</strain>
    </source>
</reference>
<dbReference type="EMBL" id="JAULRT010000062">
    <property type="protein sequence ID" value="MDO3383762.1"/>
    <property type="molecule type" value="Genomic_DNA"/>
</dbReference>
<keyword evidence="2" id="KW-1185">Reference proteome</keyword>
<comment type="caution">
    <text evidence="1">The sequence shown here is derived from an EMBL/GenBank/DDBJ whole genome shotgun (WGS) entry which is preliminary data.</text>
</comment>
<evidence type="ECO:0000313" key="1">
    <source>
        <dbReference type="EMBL" id="MDO3383762.1"/>
    </source>
</evidence>
<organism evidence="1 2">
    <name type="scientific">Gilvimarinus algae</name>
    <dbReference type="NCBI Taxonomy" id="3058037"/>
    <lineage>
        <taxon>Bacteria</taxon>
        <taxon>Pseudomonadati</taxon>
        <taxon>Pseudomonadota</taxon>
        <taxon>Gammaproteobacteria</taxon>
        <taxon>Cellvibrionales</taxon>
        <taxon>Cellvibrionaceae</taxon>
        <taxon>Gilvimarinus</taxon>
    </lineage>
</organism>
<dbReference type="RefSeq" id="WP_302714755.1">
    <property type="nucleotide sequence ID" value="NZ_JAULRT010000062.1"/>
</dbReference>
<sequence length="150" mass="17377">MNKELPEQPLTEEESDNLMSLILEMVNHEEYKAAQVEFHRTITKMQMKHGELAQLTAMKADFLDTEDPIDRVRLYQRSIELAQSPLDISVLVQSSGSIAEIYIEDLADHPQGLKWLGIYKDYINQYGNKYAIDDPSDLEANLRRLKFYVV</sequence>